<dbReference type="InterPro" id="IPR029052">
    <property type="entry name" value="Metallo-depent_PP-like"/>
</dbReference>
<proteinExistence type="predicted"/>
<dbReference type="OrthoDB" id="18732at10239"/>
<dbReference type="PIR" id="T28284">
    <property type="entry name" value="T28284"/>
</dbReference>
<sequence length="230" mass="27319">MHIVAMSNLNYPRNVKMPEKCDLLFVSNITPLHDHNIISNFFDNIDNIDNVIFVPGDKDILFDDTFNDRLHHHVYNRKILRHSILKTYNKNYSHNKYNLYVLTDDLITINFNNKPIKIYGQSHINIKLFNNTHIHKALSGIAYINKNDKEIRNHIQQCDILYTAYPPYAILDNNLGCKDLFSRVMKVKPKFHIFNGFSKPNRFIYKDITFINSNINHNNKHFTEIEYFNF</sequence>
<dbReference type="KEGG" id="vg:1449794"/>
<dbReference type="EMBL" id="AF063866">
    <property type="protein sequence ID" value="AAC97799.1"/>
    <property type="molecule type" value="Genomic_DNA"/>
</dbReference>
<evidence type="ECO:0000313" key="2">
    <source>
        <dbReference type="Proteomes" id="UP000172353"/>
    </source>
</evidence>
<reference evidence="1 2" key="1">
    <citation type="journal article" date="1999" name="J. Virol.">
        <title>The genome of Melanoplus sanguinipes entomopoxvirus.</title>
        <authorList>
            <person name="Afonso C.L."/>
            <person name="Tulman E.R."/>
            <person name="Lu Z."/>
            <person name="Oma E."/>
            <person name="Kutish G.F."/>
            <person name="Rock D.L."/>
        </authorList>
    </citation>
    <scope>NUCLEOTIDE SEQUENCE [LARGE SCALE GENOMIC DNA]</scope>
    <source>
        <strain evidence="1">Tucson</strain>
    </source>
</reference>
<gene>
    <name evidence="1" type="primary">MSV123</name>
</gene>
<dbReference type="Gene3D" id="3.60.21.10">
    <property type="match status" value="1"/>
</dbReference>
<accession>Q9YVW9</accession>
<keyword evidence="2" id="KW-1185">Reference proteome</keyword>
<organism evidence="1 2">
    <name type="scientific">Melanoplus sanguinipes entomopoxvirus</name>
    <name type="common">MsEPV</name>
    <dbReference type="NCBI Taxonomy" id="83191"/>
    <lineage>
        <taxon>Viruses</taxon>
        <taxon>Varidnaviria</taxon>
        <taxon>Bamfordvirae</taxon>
        <taxon>Nucleocytoviricota</taxon>
        <taxon>Pokkesviricetes</taxon>
        <taxon>Chitovirales</taxon>
        <taxon>Poxviridae</taxon>
        <taxon>Entomopoxvirinae</taxon>
        <taxon>Deltaentomopoxvirus</taxon>
        <taxon>Deltaentomopoxvirus msanguinipes</taxon>
    </lineage>
</organism>
<protein>
    <submittedName>
        <fullName evidence="1">Uncharacterized protein</fullName>
    </submittedName>
</protein>
<dbReference type="Proteomes" id="UP000172353">
    <property type="component" value="Segment"/>
</dbReference>
<name>Q9YVW9_MSEPV</name>
<organismHost>
    <name type="scientific">Melanoplus sanguinipes</name>
    <name type="common">Migratory grasshopper</name>
    <dbReference type="NCBI Taxonomy" id="65742"/>
</organismHost>
<dbReference type="GeneID" id="1449794"/>
<evidence type="ECO:0000313" key="1">
    <source>
        <dbReference type="EMBL" id="AAC97799.1"/>
    </source>
</evidence>
<dbReference type="RefSeq" id="NP_048194.1">
    <property type="nucleotide sequence ID" value="NC_001993.1"/>
</dbReference>